<dbReference type="KEGG" id="bmus:118887367"/>
<accession>A0A8B8WA95</accession>
<dbReference type="GO" id="GO:0008270">
    <property type="term" value="F:zinc ion binding"/>
    <property type="evidence" value="ECO:0007669"/>
    <property type="project" value="UniProtKB-KW"/>
</dbReference>
<dbReference type="PANTHER" id="PTHR25465">
    <property type="entry name" value="B-BOX DOMAIN CONTAINING"/>
    <property type="match status" value="1"/>
</dbReference>
<dbReference type="GO" id="GO:0045088">
    <property type="term" value="P:regulation of innate immune response"/>
    <property type="evidence" value="ECO:0007669"/>
    <property type="project" value="TreeGrafter"/>
</dbReference>
<feature type="domain" description="RING-type" evidence="6">
    <location>
        <begin position="71"/>
        <end position="111"/>
    </location>
</feature>
<evidence type="ECO:0000313" key="8">
    <source>
        <dbReference type="RefSeq" id="XP_036694062.1"/>
    </source>
</evidence>
<dbReference type="OrthoDB" id="6270329at2759"/>
<feature type="region of interest" description="Disordered" evidence="5">
    <location>
        <begin position="135"/>
        <end position="156"/>
    </location>
</feature>
<organism evidence="7 8">
    <name type="scientific">Balaenoptera musculus</name>
    <name type="common">Blue whale</name>
    <dbReference type="NCBI Taxonomy" id="9771"/>
    <lineage>
        <taxon>Eukaryota</taxon>
        <taxon>Metazoa</taxon>
        <taxon>Chordata</taxon>
        <taxon>Craniata</taxon>
        <taxon>Vertebrata</taxon>
        <taxon>Euteleostomi</taxon>
        <taxon>Mammalia</taxon>
        <taxon>Eutheria</taxon>
        <taxon>Laurasiatheria</taxon>
        <taxon>Artiodactyla</taxon>
        <taxon>Whippomorpha</taxon>
        <taxon>Cetacea</taxon>
        <taxon>Mysticeti</taxon>
        <taxon>Balaenopteridae</taxon>
        <taxon>Balaenoptera</taxon>
    </lineage>
</organism>
<evidence type="ECO:0000256" key="5">
    <source>
        <dbReference type="SAM" id="MobiDB-lite"/>
    </source>
</evidence>
<dbReference type="InterPro" id="IPR001841">
    <property type="entry name" value="Znf_RING"/>
</dbReference>
<dbReference type="PANTHER" id="PTHR25465:SF41">
    <property type="entry name" value="E3 UBIQUITIN-PROTEIN LIGASE RNF135"/>
    <property type="match status" value="1"/>
</dbReference>
<keyword evidence="7" id="KW-1185">Reference proteome</keyword>
<dbReference type="InterPro" id="IPR051051">
    <property type="entry name" value="E3_ubiq-ligase_TRIM/RNF"/>
</dbReference>
<keyword evidence="1" id="KW-0479">Metal-binding</keyword>
<keyword evidence="3" id="KW-0862">Zinc</keyword>
<dbReference type="Pfam" id="PF13445">
    <property type="entry name" value="zf-RING_UBOX"/>
    <property type="match status" value="1"/>
</dbReference>
<keyword evidence="2 4" id="KW-0863">Zinc-finger</keyword>
<gene>
    <name evidence="8" type="primary">RNF135</name>
</gene>
<dbReference type="InterPro" id="IPR013083">
    <property type="entry name" value="Znf_RING/FYVE/PHD"/>
</dbReference>
<dbReference type="RefSeq" id="XP_036694062.1">
    <property type="nucleotide sequence ID" value="XM_036838167.1"/>
</dbReference>
<evidence type="ECO:0000256" key="1">
    <source>
        <dbReference type="ARBA" id="ARBA00022723"/>
    </source>
</evidence>
<evidence type="ECO:0000259" key="6">
    <source>
        <dbReference type="PROSITE" id="PS50089"/>
    </source>
</evidence>
<evidence type="ECO:0000256" key="2">
    <source>
        <dbReference type="ARBA" id="ARBA00022771"/>
    </source>
</evidence>
<evidence type="ECO:0000256" key="3">
    <source>
        <dbReference type="ARBA" id="ARBA00022833"/>
    </source>
</evidence>
<dbReference type="SMART" id="SM00184">
    <property type="entry name" value="RING"/>
    <property type="match status" value="1"/>
</dbReference>
<dbReference type="GO" id="GO:0004842">
    <property type="term" value="F:ubiquitin-protein transferase activity"/>
    <property type="evidence" value="ECO:0007669"/>
    <property type="project" value="TreeGrafter"/>
</dbReference>
<name>A0A8B8WA95_BALMU</name>
<sequence>MGKELETWMSSAKDYFLSFPVLEIDTNLYYLPSLPRADPGDGRSGGGLGTRAGLDVCPAIPVCLAEDDLGCIICHELLARPATLPCGHSFSRDCLMGLWGAGRHGSCPTCREGAERPLQLRKNTMLQNLEDKYSREARELEGPNPAPGPRGRTAQLPALSDGVDLSLASPKLVTSNTPEGKMRDILHDLEEIQEKLQENFTGKETFEEQMQAGLPTSPGVFHCPETQREAVLQVPSLTGVKDGSS</sequence>
<dbReference type="Gene3D" id="3.30.40.10">
    <property type="entry name" value="Zinc/RING finger domain, C3HC4 (zinc finger)"/>
    <property type="match status" value="1"/>
</dbReference>
<dbReference type="GO" id="GO:0043021">
    <property type="term" value="F:ribonucleoprotein complex binding"/>
    <property type="evidence" value="ECO:0007669"/>
    <property type="project" value="TreeGrafter"/>
</dbReference>
<dbReference type="CTD" id="84282"/>
<dbReference type="AlphaFoldDB" id="A0A8B8WA95"/>
<dbReference type="Proteomes" id="UP000694857">
    <property type="component" value="Chromosome 20"/>
</dbReference>
<reference evidence="8" key="1">
    <citation type="submission" date="2025-08" db="UniProtKB">
        <authorList>
            <consortium name="RefSeq"/>
        </authorList>
    </citation>
    <scope>IDENTIFICATION</scope>
    <source>
        <tissue evidence="8">Epidermis and Blubber</tissue>
    </source>
</reference>
<dbReference type="GeneID" id="118887367"/>
<dbReference type="InterPro" id="IPR027370">
    <property type="entry name" value="Znf-RING_euk"/>
</dbReference>
<proteinExistence type="predicted"/>
<evidence type="ECO:0000313" key="7">
    <source>
        <dbReference type="Proteomes" id="UP000694857"/>
    </source>
</evidence>
<dbReference type="GO" id="GO:0005737">
    <property type="term" value="C:cytoplasm"/>
    <property type="evidence" value="ECO:0007669"/>
    <property type="project" value="TreeGrafter"/>
</dbReference>
<dbReference type="SUPFAM" id="SSF57850">
    <property type="entry name" value="RING/U-box"/>
    <property type="match status" value="1"/>
</dbReference>
<dbReference type="PROSITE" id="PS50089">
    <property type="entry name" value="ZF_RING_2"/>
    <property type="match status" value="1"/>
</dbReference>
<evidence type="ECO:0000256" key="4">
    <source>
        <dbReference type="PROSITE-ProRule" id="PRU00175"/>
    </source>
</evidence>
<protein>
    <submittedName>
        <fullName evidence="8">E3 ubiquitin-protein ligase RNF135</fullName>
    </submittedName>
</protein>